<accession>A0ABP9WIZ2</accession>
<gene>
    <name evidence="3" type="primary">stp</name>
    <name evidence="3" type="ORF">Lsed01_01026</name>
</gene>
<dbReference type="SMART" id="SM00332">
    <property type="entry name" value="PP2Cc"/>
    <property type="match status" value="1"/>
</dbReference>
<organism evidence="3 4">
    <name type="scientific">Demequina sediminis</name>
    <dbReference type="NCBI Taxonomy" id="1930058"/>
    <lineage>
        <taxon>Bacteria</taxon>
        <taxon>Bacillati</taxon>
        <taxon>Actinomycetota</taxon>
        <taxon>Actinomycetes</taxon>
        <taxon>Micrococcales</taxon>
        <taxon>Demequinaceae</taxon>
        <taxon>Demequina</taxon>
    </lineage>
</organism>
<dbReference type="InterPro" id="IPR001932">
    <property type="entry name" value="PPM-type_phosphatase-like_dom"/>
</dbReference>
<evidence type="ECO:0000259" key="2">
    <source>
        <dbReference type="PROSITE" id="PS51746"/>
    </source>
</evidence>
<dbReference type="PANTHER" id="PTHR47992">
    <property type="entry name" value="PROTEIN PHOSPHATASE"/>
    <property type="match status" value="1"/>
</dbReference>
<dbReference type="InterPro" id="IPR036457">
    <property type="entry name" value="PPM-type-like_dom_sf"/>
</dbReference>
<dbReference type="Proteomes" id="UP001426770">
    <property type="component" value="Unassembled WGS sequence"/>
</dbReference>
<protein>
    <submittedName>
        <fullName evidence="3">Serine/threonine phosphatase stp</fullName>
    </submittedName>
</protein>
<evidence type="ECO:0000313" key="3">
    <source>
        <dbReference type="EMBL" id="GAA5518596.1"/>
    </source>
</evidence>
<feature type="region of interest" description="Disordered" evidence="1">
    <location>
        <begin position="250"/>
        <end position="274"/>
    </location>
</feature>
<dbReference type="RefSeq" id="WP_345378920.1">
    <property type="nucleotide sequence ID" value="NZ_BAABRR010000004.1"/>
</dbReference>
<proteinExistence type="predicted"/>
<dbReference type="InterPro" id="IPR015655">
    <property type="entry name" value="PP2C"/>
</dbReference>
<dbReference type="CDD" id="cd00143">
    <property type="entry name" value="PP2Cc"/>
    <property type="match status" value="1"/>
</dbReference>
<evidence type="ECO:0000256" key="1">
    <source>
        <dbReference type="SAM" id="MobiDB-lite"/>
    </source>
</evidence>
<comment type="caution">
    <text evidence="3">The sequence shown here is derived from an EMBL/GenBank/DDBJ whole genome shotgun (WGS) entry which is preliminary data.</text>
</comment>
<keyword evidence="4" id="KW-1185">Reference proteome</keyword>
<sequence>MTDTGAVSGAGVSVIGGRARNEDAYLAESPVFVVADGMGGHIAGAEAAWAAVTAFRALAGEPATPADVERAHLEARRLVDGVQEEVGGESGTTLTGAIAVTHRGHPWWMVINVGDSRTYALEGGVLRQISVDHSHVQELVTAGRITPAQALVHPDRNILTRAVGDHQTRMDAWLVPHVPGRRLVIASDGLMKEVEDAEIGEIVGLIGDAEAAAAALVELAVGRGARDNVTVVVADSDLVTPVDADPSPWTLWGDDARADTGADTTASERRRGDA</sequence>
<dbReference type="EMBL" id="BAABRR010000004">
    <property type="protein sequence ID" value="GAA5518596.1"/>
    <property type="molecule type" value="Genomic_DNA"/>
</dbReference>
<dbReference type="SMART" id="SM00331">
    <property type="entry name" value="PP2C_SIG"/>
    <property type="match status" value="1"/>
</dbReference>
<feature type="domain" description="PPM-type phosphatase" evidence="2">
    <location>
        <begin position="3"/>
        <end position="236"/>
    </location>
</feature>
<dbReference type="Gene3D" id="3.60.40.10">
    <property type="entry name" value="PPM-type phosphatase domain"/>
    <property type="match status" value="1"/>
</dbReference>
<dbReference type="PROSITE" id="PS51746">
    <property type="entry name" value="PPM_2"/>
    <property type="match status" value="1"/>
</dbReference>
<name>A0ABP9WIZ2_9MICO</name>
<dbReference type="SUPFAM" id="SSF81606">
    <property type="entry name" value="PP2C-like"/>
    <property type="match status" value="1"/>
</dbReference>
<dbReference type="Pfam" id="PF13672">
    <property type="entry name" value="PP2C_2"/>
    <property type="match status" value="1"/>
</dbReference>
<feature type="compositionally biased region" description="Basic and acidic residues" evidence="1">
    <location>
        <begin position="254"/>
        <end position="274"/>
    </location>
</feature>
<evidence type="ECO:0000313" key="4">
    <source>
        <dbReference type="Proteomes" id="UP001426770"/>
    </source>
</evidence>
<reference evidence="3 4" key="1">
    <citation type="submission" date="2024-02" db="EMBL/GenBank/DDBJ databases">
        <title>Lysinimicrobium sediminis NBRC 112286.</title>
        <authorList>
            <person name="Ichikawa N."/>
            <person name="Katano-Makiyama Y."/>
            <person name="Hidaka K."/>
        </authorList>
    </citation>
    <scope>NUCLEOTIDE SEQUENCE [LARGE SCALE GENOMIC DNA]</scope>
    <source>
        <strain evidence="3 4">NBRC 112286</strain>
    </source>
</reference>